<dbReference type="PROSITE" id="PS51736">
    <property type="entry name" value="RECOMBINASES_3"/>
    <property type="match status" value="1"/>
</dbReference>
<gene>
    <name evidence="8" type="ORF">B9T28_14455</name>
</gene>
<keyword evidence="4" id="KW-0233">DNA recombination</keyword>
<accession>A0A1Y3C9W4</accession>
<evidence type="ECO:0000256" key="4">
    <source>
        <dbReference type="ARBA" id="ARBA00023172"/>
    </source>
</evidence>
<dbReference type="PROSITE" id="PS00397">
    <property type="entry name" value="RECOMBINASES_1"/>
    <property type="match status" value="1"/>
</dbReference>
<dbReference type="PANTHER" id="PTHR30461">
    <property type="entry name" value="DNA-INVERTASE FROM LAMBDOID PROPHAGE"/>
    <property type="match status" value="1"/>
</dbReference>
<keyword evidence="2" id="KW-0229">DNA integration</keyword>
<evidence type="ECO:0000313" key="8">
    <source>
        <dbReference type="EMBL" id="OTG62434.1"/>
    </source>
</evidence>
<dbReference type="InterPro" id="IPR050639">
    <property type="entry name" value="SSR_resolvase"/>
</dbReference>
<dbReference type="Proteomes" id="UP000242765">
    <property type="component" value="Unassembled WGS sequence"/>
</dbReference>
<keyword evidence="3" id="KW-0238">DNA-binding</keyword>
<dbReference type="InterPro" id="IPR036162">
    <property type="entry name" value="Resolvase-like_N_sf"/>
</dbReference>
<dbReference type="SMART" id="SM00857">
    <property type="entry name" value="Resolvase"/>
    <property type="match status" value="1"/>
</dbReference>
<feature type="active site" description="O-(5'-phospho-DNA)-serine intermediate" evidence="5 6">
    <location>
        <position position="23"/>
    </location>
</feature>
<dbReference type="Gene3D" id="3.40.50.1390">
    <property type="entry name" value="Resolvase, N-terminal catalytic domain"/>
    <property type="match status" value="1"/>
</dbReference>
<evidence type="ECO:0000256" key="5">
    <source>
        <dbReference type="PIRSR" id="PIRSR606118-50"/>
    </source>
</evidence>
<dbReference type="CDD" id="cd03768">
    <property type="entry name" value="SR_ResInv"/>
    <property type="match status" value="1"/>
</dbReference>
<dbReference type="OrthoDB" id="9797501at2"/>
<evidence type="ECO:0000313" key="9">
    <source>
        <dbReference type="Proteomes" id="UP000242765"/>
    </source>
</evidence>
<dbReference type="PANTHER" id="PTHR30461:SF26">
    <property type="entry name" value="RESOLVASE HOMOLOG YNEB"/>
    <property type="match status" value="1"/>
</dbReference>
<organism evidence="8 9">
    <name type="scientific">Acinetobacter silvestris</name>
    <dbReference type="NCBI Taxonomy" id="1977882"/>
    <lineage>
        <taxon>Bacteria</taxon>
        <taxon>Pseudomonadati</taxon>
        <taxon>Pseudomonadota</taxon>
        <taxon>Gammaproteobacteria</taxon>
        <taxon>Moraxellales</taxon>
        <taxon>Moraxellaceae</taxon>
        <taxon>Acinetobacter</taxon>
    </lineage>
</organism>
<dbReference type="GO" id="GO:0000150">
    <property type="term" value="F:DNA strand exchange activity"/>
    <property type="evidence" value="ECO:0007669"/>
    <property type="project" value="InterPro"/>
</dbReference>
<dbReference type="GO" id="GO:0003677">
    <property type="term" value="F:DNA binding"/>
    <property type="evidence" value="ECO:0007669"/>
    <property type="project" value="UniProtKB-KW"/>
</dbReference>
<dbReference type="STRING" id="1977882.B9T28_14455"/>
<dbReference type="GO" id="GO:0015074">
    <property type="term" value="P:DNA integration"/>
    <property type="evidence" value="ECO:0007669"/>
    <property type="project" value="UniProtKB-KW"/>
</dbReference>
<dbReference type="SUPFAM" id="SSF53041">
    <property type="entry name" value="Resolvase-like"/>
    <property type="match status" value="1"/>
</dbReference>
<dbReference type="EMBL" id="NEGB01000013">
    <property type="protein sequence ID" value="OTG62434.1"/>
    <property type="molecule type" value="Genomic_DNA"/>
</dbReference>
<dbReference type="InterPro" id="IPR006118">
    <property type="entry name" value="Recombinase_CS"/>
</dbReference>
<keyword evidence="9" id="KW-1185">Reference proteome</keyword>
<evidence type="ECO:0000256" key="6">
    <source>
        <dbReference type="PROSITE-ProRule" id="PRU10137"/>
    </source>
</evidence>
<evidence type="ECO:0000259" key="7">
    <source>
        <dbReference type="PROSITE" id="PS51736"/>
    </source>
</evidence>
<proteinExistence type="inferred from homology"/>
<comment type="similarity">
    <text evidence="1">Belongs to the site-specific recombinase resolvase family.</text>
</comment>
<evidence type="ECO:0000256" key="1">
    <source>
        <dbReference type="ARBA" id="ARBA00009913"/>
    </source>
</evidence>
<dbReference type="InterPro" id="IPR006119">
    <property type="entry name" value="Resolv_N"/>
</dbReference>
<protein>
    <submittedName>
        <fullName evidence="8">Transposase</fullName>
    </submittedName>
</protein>
<sequence length="202" mass="23160">MFIFIQLGREKVKGQKVGYVRVSSVEQNTGRQLEGIEVDRIFVDRASGKNTDRPKFQEMLNYVREGDRVIVHSMDRFARSLKDLVTEVDKLVKRGIAIQFIKENITFTAESTPMDNLMLQLMGAFAQFEREIILERQKEGIKLASAQGKYKGRVHKLKPEQAEALRQAWKEGTYPSKMALGKAFGISRQAVYRYLKAGEKLN</sequence>
<evidence type="ECO:0000256" key="3">
    <source>
        <dbReference type="ARBA" id="ARBA00023125"/>
    </source>
</evidence>
<dbReference type="Pfam" id="PF00239">
    <property type="entry name" value="Resolvase"/>
    <property type="match status" value="1"/>
</dbReference>
<comment type="caution">
    <text evidence="8">The sequence shown here is derived from an EMBL/GenBank/DDBJ whole genome shotgun (WGS) entry which is preliminary data.</text>
</comment>
<dbReference type="AlphaFoldDB" id="A0A1Y3C9W4"/>
<reference evidence="8 9" key="1">
    <citation type="submission" date="2017-04" db="EMBL/GenBank/DDBJ databases">
        <title>High diversity of culturable Acinetobacter species in natural soil and water ecosystems.</title>
        <authorList>
            <person name="Nemec A."/>
            <person name="Radolfova-Krizova L."/>
        </authorList>
    </citation>
    <scope>NUCLEOTIDE SEQUENCE [LARGE SCALE GENOMIC DNA]</scope>
    <source>
        <strain evidence="8 9">ANC 4999</strain>
    </source>
</reference>
<name>A0A1Y3C9W4_9GAMM</name>
<feature type="domain" description="Resolvase/invertase-type recombinase catalytic" evidence="7">
    <location>
        <begin position="15"/>
        <end position="148"/>
    </location>
</feature>
<evidence type="ECO:0000256" key="2">
    <source>
        <dbReference type="ARBA" id="ARBA00022908"/>
    </source>
</evidence>